<organism evidence="6 7">
    <name type="scientific">Amycolatopsis xylanica</name>
    <dbReference type="NCBI Taxonomy" id="589385"/>
    <lineage>
        <taxon>Bacteria</taxon>
        <taxon>Bacillati</taxon>
        <taxon>Actinomycetota</taxon>
        <taxon>Actinomycetes</taxon>
        <taxon>Pseudonocardiales</taxon>
        <taxon>Pseudonocardiaceae</taxon>
        <taxon>Amycolatopsis</taxon>
    </lineage>
</organism>
<dbReference type="CDD" id="cd16917">
    <property type="entry name" value="HATPase_UhpB-NarQ-NarX-like"/>
    <property type="match status" value="1"/>
</dbReference>
<keyword evidence="4" id="KW-0812">Transmembrane</keyword>
<name>A0A1H3DGJ1_9PSEU</name>
<feature type="transmembrane region" description="Helical" evidence="4">
    <location>
        <begin position="29"/>
        <end position="50"/>
    </location>
</feature>
<keyword evidence="3" id="KW-0902">Two-component regulatory system</keyword>
<dbReference type="GO" id="GO:0000155">
    <property type="term" value="F:phosphorelay sensor kinase activity"/>
    <property type="evidence" value="ECO:0007669"/>
    <property type="project" value="InterPro"/>
</dbReference>
<dbReference type="InterPro" id="IPR050482">
    <property type="entry name" value="Sensor_HK_TwoCompSys"/>
</dbReference>
<proteinExistence type="predicted"/>
<keyword evidence="7" id="KW-1185">Reference proteome</keyword>
<dbReference type="InterPro" id="IPR036890">
    <property type="entry name" value="HATPase_C_sf"/>
</dbReference>
<dbReference type="InterPro" id="IPR011712">
    <property type="entry name" value="Sig_transdc_His_kin_sub3_dim/P"/>
</dbReference>
<dbReference type="GO" id="GO:0016020">
    <property type="term" value="C:membrane"/>
    <property type="evidence" value="ECO:0007669"/>
    <property type="project" value="InterPro"/>
</dbReference>
<dbReference type="RefSeq" id="WP_091289464.1">
    <property type="nucleotide sequence ID" value="NZ_FNON01000003.1"/>
</dbReference>
<feature type="domain" description="Signal transduction histidine kinase subgroup 3 dimerisation and phosphoacceptor" evidence="5">
    <location>
        <begin position="201"/>
        <end position="266"/>
    </location>
</feature>
<dbReference type="EMBL" id="FNON01000003">
    <property type="protein sequence ID" value="SDX65525.1"/>
    <property type="molecule type" value="Genomic_DNA"/>
</dbReference>
<keyword evidence="1" id="KW-0808">Transferase</keyword>
<keyword evidence="4" id="KW-1133">Transmembrane helix</keyword>
<dbReference type="STRING" id="589385.SAMN05421504_103385"/>
<protein>
    <submittedName>
        <fullName evidence="6">Two-component system, NarL family, sensor histidine kinase DesK</fullName>
    </submittedName>
</protein>
<dbReference type="SUPFAM" id="SSF55874">
    <property type="entry name" value="ATPase domain of HSP90 chaperone/DNA topoisomerase II/histidine kinase"/>
    <property type="match status" value="1"/>
</dbReference>
<evidence type="ECO:0000256" key="1">
    <source>
        <dbReference type="ARBA" id="ARBA00022679"/>
    </source>
</evidence>
<evidence type="ECO:0000256" key="3">
    <source>
        <dbReference type="ARBA" id="ARBA00023012"/>
    </source>
</evidence>
<sequence>MKAAGSLLGRTRAWLIRSLRPGAGGTGHVVGVLALLGLATYMFLIATFPLSLIAETQGLRQVFAIIGFVLWIGTYIYCTIAILRGNRRKRTIQVLALSGLGWSLLLFGVFGMNWAAPPALSFSIMLLCLSGKARGFATLACFALYIPITANVFHGDDIRRVLEEFALSTLIFYSIPRLVTFARELEDTRAELAGVAVSEQRLRWARDLHDTLGHGLSVVLLKLELVERLSERDPRRAVEELREARSLLRDSIGEMQTVVAGMRDTSLAGEVASARTILTSAGVQTEVKIADLDLNSSTSQALAWIVREGATNVLRHSDSTLCEIRLKAEEGRAVLELASNGPSIMTKRTPSGGHGLRGMRERLADLNGELQASGQTGGGFLLRAQVPLSGSGKPSGIRRMTAAT</sequence>
<dbReference type="PANTHER" id="PTHR24421:SF63">
    <property type="entry name" value="SENSOR HISTIDINE KINASE DESK"/>
    <property type="match status" value="1"/>
</dbReference>
<evidence type="ECO:0000259" key="5">
    <source>
        <dbReference type="Pfam" id="PF07730"/>
    </source>
</evidence>
<dbReference type="GO" id="GO:0046983">
    <property type="term" value="F:protein dimerization activity"/>
    <property type="evidence" value="ECO:0007669"/>
    <property type="project" value="InterPro"/>
</dbReference>
<dbReference type="PANTHER" id="PTHR24421">
    <property type="entry name" value="NITRATE/NITRITE SENSOR PROTEIN NARX-RELATED"/>
    <property type="match status" value="1"/>
</dbReference>
<evidence type="ECO:0000256" key="4">
    <source>
        <dbReference type="SAM" id="Phobius"/>
    </source>
</evidence>
<evidence type="ECO:0000256" key="2">
    <source>
        <dbReference type="ARBA" id="ARBA00022777"/>
    </source>
</evidence>
<feature type="transmembrane region" description="Helical" evidence="4">
    <location>
        <begin position="62"/>
        <end position="83"/>
    </location>
</feature>
<accession>A0A1H3DGJ1</accession>
<evidence type="ECO:0000313" key="7">
    <source>
        <dbReference type="Proteomes" id="UP000199515"/>
    </source>
</evidence>
<reference evidence="6 7" key="1">
    <citation type="submission" date="2016-10" db="EMBL/GenBank/DDBJ databases">
        <authorList>
            <person name="de Groot N.N."/>
        </authorList>
    </citation>
    <scope>NUCLEOTIDE SEQUENCE [LARGE SCALE GENOMIC DNA]</scope>
    <source>
        <strain evidence="6 7">CPCC 202699</strain>
    </source>
</reference>
<dbReference type="AlphaFoldDB" id="A0A1H3DGJ1"/>
<gene>
    <name evidence="6" type="ORF">SAMN05421504_103385</name>
</gene>
<feature type="transmembrane region" description="Helical" evidence="4">
    <location>
        <begin position="95"/>
        <end position="116"/>
    </location>
</feature>
<evidence type="ECO:0000313" key="6">
    <source>
        <dbReference type="EMBL" id="SDX65525.1"/>
    </source>
</evidence>
<dbReference type="Gene3D" id="3.30.565.10">
    <property type="entry name" value="Histidine kinase-like ATPase, C-terminal domain"/>
    <property type="match status" value="1"/>
</dbReference>
<dbReference type="Proteomes" id="UP000199515">
    <property type="component" value="Unassembled WGS sequence"/>
</dbReference>
<keyword evidence="2 6" id="KW-0418">Kinase</keyword>
<keyword evidence="4" id="KW-0472">Membrane</keyword>
<dbReference type="Gene3D" id="1.20.5.1930">
    <property type="match status" value="1"/>
</dbReference>
<dbReference type="Pfam" id="PF07730">
    <property type="entry name" value="HisKA_3"/>
    <property type="match status" value="1"/>
</dbReference>
<feature type="transmembrane region" description="Helical" evidence="4">
    <location>
        <begin position="136"/>
        <end position="153"/>
    </location>
</feature>